<accession>A0A421BL29</accession>
<dbReference type="Proteomes" id="UP000279673">
    <property type="component" value="Unassembled WGS sequence"/>
</dbReference>
<dbReference type="RefSeq" id="WP_121534249.1">
    <property type="nucleotide sequence ID" value="NZ_RCHI01000014.1"/>
</dbReference>
<feature type="signal peptide" evidence="3">
    <location>
        <begin position="1"/>
        <end position="21"/>
    </location>
</feature>
<evidence type="ECO:0000313" key="4">
    <source>
        <dbReference type="EMBL" id="RLL63750.1"/>
    </source>
</evidence>
<evidence type="ECO:0000313" key="5">
    <source>
        <dbReference type="Proteomes" id="UP000279673"/>
    </source>
</evidence>
<dbReference type="Pfam" id="PF01547">
    <property type="entry name" value="SBP_bac_1"/>
    <property type="match status" value="1"/>
</dbReference>
<sequence length="424" mass="45803">MKTLLSSLALCALALAAPAQAEVTLEVMHPWPGHNAFHEAEAQAFMAVHPDIRIEFRAAPESYDTGHQAVMRDAMTGSTPDIYHSGYHLLPELVRTLAPKGEITDLTPFIEKEGGQAWLDENFNPAMINLTRVDGKIWGMPFNASTPIIFYNKDLVEKAGGDVNALPTTWDGWLALAQKIGALGGGVTGMSYDVDAWPDDWLWRALISQQGVPFMNPDGKTVAWGGDSGKAALTLARRFVTEGGMKLMEFDQARQQFVAGLTGFTVQSVNSARSFGELTKGKFTLGTAVFPVSNPAAGQVPTGGNGAVILTKDPVKQAAAWEYIKFISSPEGQKIAVLGSGYMPTNQRAMAPGLLGDFYKANPNWRTSLDQIDRAAPWAGYPGSNAVEIWRTQREIIGEVMSGDLSVDEGLSQMVEETDALIAK</sequence>
<dbReference type="GO" id="GO:0042597">
    <property type="term" value="C:periplasmic space"/>
    <property type="evidence" value="ECO:0007669"/>
    <property type="project" value="UniProtKB-SubCell"/>
</dbReference>
<dbReference type="AlphaFoldDB" id="A0A421BL29"/>
<organism evidence="4 5">
    <name type="scientific">Paenirhodobacter hankyongi</name>
    <dbReference type="NCBI Taxonomy" id="2294033"/>
    <lineage>
        <taxon>Bacteria</taxon>
        <taxon>Pseudomonadati</taxon>
        <taxon>Pseudomonadota</taxon>
        <taxon>Alphaproteobacteria</taxon>
        <taxon>Rhodobacterales</taxon>
        <taxon>Rhodobacter group</taxon>
        <taxon>Paenirhodobacter</taxon>
    </lineage>
</organism>
<evidence type="ECO:0000256" key="2">
    <source>
        <dbReference type="ARBA" id="ARBA00008520"/>
    </source>
</evidence>
<feature type="chain" id="PRO_5019274820" evidence="3">
    <location>
        <begin position="22"/>
        <end position="424"/>
    </location>
</feature>
<evidence type="ECO:0000256" key="1">
    <source>
        <dbReference type="ARBA" id="ARBA00004418"/>
    </source>
</evidence>
<comment type="similarity">
    <text evidence="2">Belongs to the bacterial solute-binding protein 1 family.</text>
</comment>
<proteinExistence type="inferred from homology"/>
<comment type="caution">
    <text evidence="4">The sequence shown here is derived from an EMBL/GenBank/DDBJ whole genome shotgun (WGS) entry which is preliminary data.</text>
</comment>
<keyword evidence="3" id="KW-0732">Signal</keyword>
<reference evidence="4 5" key="1">
    <citation type="submission" date="2018-10" db="EMBL/GenBank/DDBJ databases">
        <title>Rhodobacter sp . BO-81.</title>
        <authorList>
            <person name="Im W.T."/>
        </authorList>
    </citation>
    <scope>NUCLEOTIDE SEQUENCE [LARGE SCALE GENOMIC DNA]</scope>
    <source>
        <strain evidence="4 5">BO-81</strain>
    </source>
</reference>
<gene>
    <name evidence="4" type="ORF">DYS74_13660</name>
</gene>
<dbReference type="PANTHER" id="PTHR43649:SF12">
    <property type="entry name" value="DIACETYLCHITOBIOSE BINDING PROTEIN DASA"/>
    <property type="match status" value="1"/>
</dbReference>
<protein>
    <submittedName>
        <fullName evidence="4">ABC transporter substrate-binding protein</fullName>
    </submittedName>
</protein>
<dbReference type="EMBL" id="RCHI01000014">
    <property type="protein sequence ID" value="RLL63750.1"/>
    <property type="molecule type" value="Genomic_DNA"/>
</dbReference>
<dbReference type="PANTHER" id="PTHR43649">
    <property type="entry name" value="ARABINOSE-BINDING PROTEIN-RELATED"/>
    <property type="match status" value="1"/>
</dbReference>
<dbReference type="SUPFAM" id="SSF53850">
    <property type="entry name" value="Periplasmic binding protein-like II"/>
    <property type="match status" value="1"/>
</dbReference>
<comment type="subcellular location">
    <subcellularLocation>
        <location evidence="1">Periplasm</location>
    </subcellularLocation>
</comment>
<keyword evidence="5" id="KW-1185">Reference proteome</keyword>
<evidence type="ECO:0000256" key="3">
    <source>
        <dbReference type="SAM" id="SignalP"/>
    </source>
</evidence>
<dbReference type="InterPro" id="IPR050490">
    <property type="entry name" value="Bact_solute-bd_prot1"/>
</dbReference>
<dbReference type="CDD" id="cd14748">
    <property type="entry name" value="PBP2_UgpB"/>
    <property type="match status" value="1"/>
</dbReference>
<dbReference type="Gene3D" id="3.40.190.10">
    <property type="entry name" value="Periplasmic binding protein-like II"/>
    <property type="match status" value="1"/>
</dbReference>
<dbReference type="InterPro" id="IPR006059">
    <property type="entry name" value="SBP"/>
</dbReference>
<name>A0A421BL29_9RHOB</name>